<name>A0A931H5H7_9BURK</name>
<reference evidence="2" key="1">
    <citation type="submission" date="2020-11" db="EMBL/GenBank/DDBJ databases">
        <title>Bacterial whole genome sequence for Caenimonas sp. DR4.4.</title>
        <authorList>
            <person name="Le V."/>
            <person name="Ko S.-R."/>
            <person name="Ahn C.-Y."/>
            <person name="Oh H.-M."/>
        </authorList>
    </citation>
    <scope>NUCLEOTIDE SEQUENCE</scope>
    <source>
        <strain evidence="2">DR4.4</strain>
    </source>
</reference>
<dbReference type="Proteomes" id="UP000651050">
    <property type="component" value="Unassembled WGS sequence"/>
</dbReference>
<feature type="signal peptide" evidence="1">
    <location>
        <begin position="1"/>
        <end position="22"/>
    </location>
</feature>
<protein>
    <submittedName>
        <fullName evidence="2">DUF4148 domain-containing protein</fullName>
    </submittedName>
</protein>
<dbReference type="AlphaFoldDB" id="A0A931H5H7"/>
<dbReference type="EMBL" id="JADWYS010000001">
    <property type="protein sequence ID" value="MBG9389016.1"/>
    <property type="molecule type" value="Genomic_DNA"/>
</dbReference>
<comment type="caution">
    <text evidence="2">The sequence shown here is derived from an EMBL/GenBank/DDBJ whole genome shotgun (WGS) entry which is preliminary data.</text>
</comment>
<sequence length="121" mass="12964">MNRNIASALVIATAAFAGTAFADDITIDHTPFNSTRTRAEVQAELAQYKTNGVNVWSTQYNPLKTFKSGLTRQQVVAQYVASRDEVAALNSEDSGSAYFAQATGRGFNRGTQLAGTPTNAQ</sequence>
<dbReference type="Pfam" id="PF13663">
    <property type="entry name" value="DUF4148"/>
    <property type="match status" value="1"/>
</dbReference>
<feature type="chain" id="PRO_5036704697" evidence="1">
    <location>
        <begin position="23"/>
        <end position="121"/>
    </location>
</feature>
<keyword evidence="1" id="KW-0732">Signal</keyword>
<gene>
    <name evidence="2" type="ORF">I5803_13355</name>
</gene>
<accession>A0A931H5H7</accession>
<evidence type="ECO:0000256" key="1">
    <source>
        <dbReference type="SAM" id="SignalP"/>
    </source>
</evidence>
<keyword evidence="3" id="KW-1185">Reference proteome</keyword>
<dbReference type="RefSeq" id="WP_196986834.1">
    <property type="nucleotide sequence ID" value="NZ_JADWYS010000001.1"/>
</dbReference>
<dbReference type="InterPro" id="IPR025421">
    <property type="entry name" value="DUF4148"/>
</dbReference>
<proteinExistence type="predicted"/>
<organism evidence="2 3">
    <name type="scientific">Caenimonas aquaedulcis</name>
    <dbReference type="NCBI Taxonomy" id="2793270"/>
    <lineage>
        <taxon>Bacteria</taxon>
        <taxon>Pseudomonadati</taxon>
        <taxon>Pseudomonadota</taxon>
        <taxon>Betaproteobacteria</taxon>
        <taxon>Burkholderiales</taxon>
        <taxon>Comamonadaceae</taxon>
        <taxon>Caenimonas</taxon>
    </lineage>
</organism>
<evidence type="ECO:0000313" key="2">
    <source>
        <dbReference type="EMBL" id="MBG9389016.1"/>
    </source>
</evidence>
<evidence type="ECO:0000313" key="3">
    <source>
        <dbReference type="Proteomes" id="UP000651050"/>
    </source>
</evidence>